<organism evidence="2 3">
    <name type="scientific">Dichotomopilus funicola</name>
    <dbReference type="NCBI Taxonomy" id="1934379"/>
    <lineage>
        <taxon>Eukaryota</taxon>
        <taxon>Fungi</taxon>
        <taxon>Dikarya</taxon>
        <taxon>Ascomycota</taxon>
        <taxon>Pezizomycotina</taxon>
        <taxon>Sordariomycetes</taxon>
        <taxon>Sordariomycetidae</taxon>
        <taxon>Sordariales</taxon>
        <taxon>Chaetomiaceae</taxon>
        <taxon>Dichotomopilus</taxon>
    </lineage>
</organism>
<reference evidence="2" key="2">
    <citation type="submission" date="2023-05" db="EMBL/GenBank/DDBJ databases">
        <authorList>
            <consortium name="Lawrence Berkeley National Laboratory"/>
            <person name="Steindorff A."/>
            <person name="Hensen N."/>
            <person name="Bonometti L."/>
            <person name="Westerberg I."/>
            <person name="Brannstrom I.O."/>
            <person name="Guillou S."/>
            <person name="Cros-Aarteil S."/>
            <person name="Calhoun S."/>
            <person name="Haridas S."/>
            <person name="Kuo A."/>
            <person name="Mondo S."/>
            <person name="Pangilinan J."/>
            <person name="Riley R."/>
            <person name="Labutti K."/>
            <person name="Andreopoulos B."/>
            <person name="Lipzen A."/>
            <person name="Chen C."/>
            <person name="Yanf M."/>
            <person name="Daum C."/>
            <person name="Ng V."/>
            <person name="Clum A."/>
            <person name="Ohm R."/>
            <person name="Martin F."/>
            <person name="Silar P."/>
            <person name="Natvig D."/>
            <person name="Lalanne C."/>
            <person name="Gautier V."/>
            <person name="Ament-Velasquez S.L."/>
            <person name="Kruys A."/>
            <person name="Hutchinson M.I."/>
            <person name="Powell A.J."/>
            <person name="Barry K."/>
            <person name="Miller A.N."/>
            <person name="Grigoriev I.V."/>
            <person name="Debuchy R."/>
            <person name="Gladieux P."/>
            <person name="Thoren M.H."/>
            <person name="Johannesson H."/>
        </authorList>
    </citation>
    <scope>NUCLEOTIDE SEQUENCE</scope>
    <source>
        <strain evidence="2">CBS 141.50</strain>
    </source>
</reference>
<dbReference type="RefSeq" id="XP_062641424.1">
    <property type="nucleotide sequence ID" value="XM_062778842.1"/>
</dbReference>
<dbReference type="EMBL" id="MU853554">
    <property type="protein sequence ID" value="KAK4148053.1"/>
    <property type="molecule type" value="Genomic_DNA"/>
</dbReference>
<keyword evidence="3" id="KW-1185">Reference proteome</keyword>
<feature type="compositionally biased region" description="Low complexity" evidence="1">
    <location>
        <begin position="641"/>
        <end position="651"/>
    </location>
</feature>
<evidence type="ECO:0000256" key="1">
    <source>
        <dbReference type="SAM" id="MobiDB-lite"/>
    </source>
</evidence>
<evidence type="ECO:0000313" key="2">
    <source>
        <dbReference type="EMBL" id="KAK4148053.1"/>
    </source>
</evidence>
<proteinExistence type="predicted"/>
<feature type="compositionally biased region" description="Basic residues" evidence="1">
    <location>
        <begin position="389"/>
        <end position="399"/>
    </location>
</feature>
<feature type="compositionally biased region" description="Low complexity" evidence="1">
    <location>
        <begin position="49"/>
        <end position="85"/>
    </location>
</feature>
<dbReference type="AlphaFoldDB" id="A0AAN6VAV0"/>
<sequence>MADMVNQADQAGNPPSLNNRTAILLEDDDRAESPTDLAMPMYRRQPNGQSQTSSPSQDQTTIVQSVSASQSAASSPDAQPTAQPSVTPALNNNSNADTVAALPAAAVPTATVPAVATAPILAAQSAPAVAASGAIFQANPANNPAVGFRLHDNLIAMAVPRLCDTRRRLFNEINIHEARVCKFMDDCNISREANGEIPWRKSMSHIFGRNKNCTRAIPENVWMWVCRKHYQRARYRNDHEYNIKLCRMVEIQVLRLEAWSNYNMDTGAIDDGIVVDWTLAVRRREQLRLNDETKSRKRKSPDEDDDDVDPAAAAEMDLSLVPQWILAVVGSGKPTLEIIRIVARIHSELEGGILTHFPDIEILPNITGTRAKPRQTRGGSGSGPGPDKKGRRVQQPKRQRSNESDHRAELPDDGSRGNVGDLQRFPPRGAPVPNHYGGAPNFQSMYPAPPPQPAHHRSASLGTNNYNQYAQQPVGYGGYGQNDYNTGSYFAAQASQPQNGYWTPDYDARQRRLQQANTSSYPPPNNGYMPPYDSGYQGVPSGPAPPVSAAKHSRNLSTPIRPTQPAMGNDRPAYPGSMYQSGYPSERDQRPRYDPASRYPAYTGLPIPGVNTGADSMGHAPAASTTGPRLALRGGPPGPSAPGSGPSASGPEGYEYPPISNPRP</sequence>
<feature type="region of interest" description="Disordered" evidence="1">
    <location>
        <begin position="516"/>
        <end position="664"/>
    </location>
</feature>
<dbReference type="Proteomes" id="UP001302676">
    <property type="component" value="Unassembled WGS sequence"/>
</dbReference>
<gene>
    <name evidence="2" type="ORF">C8A04DRAFT_23846</name>
</gene>
<feature type="compositionally biased region" description="Basic and acidic residues" evidence="1">
    <location>
        <begin position="585"/>
        <end position="595"/>
    </location>
</feature>
<accession>A0AAN6VAV0</accession>
<feature type="compositionally biased region" description="Basic and acidic residues" evidence="1">
    <location>
        <begin position="400"/>
        <end position="415"/>
    </location>
</feature>
<feature type="region of interest" description="Disordered" evidence="1">
    <location>
        <begin position="1"/>
        <end position="92"/>
    </location>
</feature>
<feature type="compositionally biased region" description="Polar residues" evidence="1">
    <location>
        <begin position="7"/>
        <end position="21"/>
    </location>
</feature>
<feature type="region of interest" description="Disordered" evidence="1">
    <location>
        <begin position="365"/>
        <end position="457"/>
    </location>
</feature>
<name>A0AAN6VAV0_9PEZI</name>
<comment type="caution">
    <text evidence="2">The sequence shown here is derived from an EMBL/GenBank/DDBJ whole genome shotgun (WGS) entry which is preliminary data.</text>
</comment>
<evidence type="ECO:0000313" key="3">
    <source>
        <dbReference type="Proteomes" id="UP001302676"/>
    </source>
</evidence>
<dbReference type="GeneID" id="87815455"/>
<reference evidence="2" key="1">
    <citation type="journal article" date="2023" name="Mol. Phylogenet. Evol.">
        <title>Genome-scale phylogeny and comparative genomics of the fungal order Sordariales.</title>
        <authorList>
            <person name="Hensen N."/>
            <person name="Bonometti L."/>
            <person name="Westerberg I."/>
            <person name="Brannstrom I.O."/>
            <person name="Guillou S."/>
            <person name="Cros-Aarteil S."/>
            <person name="Calhoun S."/>
            <person name="Haridas S."/>
            <person name="Kuo A."/>
            <person name="Mondo S."/>
            <person name="Pangilinan J."/>
            <person name="Riley R."/>
            <person name="LaButti K."/>
            <person name="Andreopoulos B."/>
            <person name="Lipzen A."/>
            <person name="Chen C."/>
            <person name="Yan M."/>
            <person name="Daum C."/>
            <person name="Ng V."/>
            <person name="Clum A."/>
            <person name="Steindorff A."/>
            <person name="Ohm R.A."/>
            <person name="Martin F."/>
            <person name="Silar P."/>
            <person name="Natvig D.O."/>
            <person name="Lalanne C."/>
            <person name="Gautier V."/>
            <person name="Ament-Velasquez S.L."/>
            <person name="Kruys A."/>
            <person name="Hutchinson M.I."/>
            <person name="Powell A.J."/>
            <person name="Barry K."/>
            <person name="Miller A.N."/>
            <person name="Grigoriev I.V."/>
            <person name="Debuchy R."/>
            <person name="Gladieux P."/>
            <person name="Hiltunen Thoren M."/>
            <person name="Johannesson H."/>
        </authorList>
    </citation>
    <scope>NUCLEOTIDE SEQUENCE</scope>
    <source>
        <strain evidence="2">CBS 141.50</strain>
    </source>
</reference>
<protein>
    <submittedName>
        <fullName evidence="2">Uncharacterized protein</fullName>
    </submittedName>
</protein>